<evidence type="ECO:0000313" key="6">
    <source>
        <dbReference type="Proteomes" id="UP000610966"/>
    </source>
</evidence>
<feature type="binding site" evidence="3">
    <location>
        <position position="252"/>
    </location>
    <ligand>
        <name>phosphoenolpyruvate</name>
        <dbReference type="ChEBI" id="CHEBI:58702"/>
    </ligand>
</feature>
<dbReference type="EMBL" id="BOOG01000003">
    <property type="protein sequence ID" value="GIH67985.1"/>
    <property type="molecule type" value="Genomic_DNA"/>
</dbReference>
<feature type="binding site" evidence="3">
    <location>
        <position position="385"/>
    </location>
    <ligand>
        <name>Mn(2+)</name>
        <dbReference type="ChEBI" id="CHEBI:29035"/>
    </ligand>
</feature>
<dbReference type="InterPro" id="IPR013785">
    <property type="entry name" value="Aldolase_TIM"/>
</dbReference>
<dbReference type="Pfam" id="PF01474">
    <property type="entry name" value="DAHP_synth_2"/>
    <property type="match status" value="2"/>
</dbReference>
<feature type="binding site" evidence="3">
    <location>
        <position position="315"/>
    </location>
    <ligand>
        <name>Mn(2+)</name>
        <dbReference type="ChEBI" id="CHEBI:29035"/>
    </ligand>
</feature>
<dbReference type="Gene3D" id="3.20.20.70">
    <property type="entry name" value="Aldolase class I"/>
    <property type="match status" value="1"/>
</dbReference>
<feature type="binding site" evidence="3">
    <location>
        <position position="357"/>
    </location>
    <ligand>
        <name>Mn(2+)</name>
        <dbReference type="ChEBI" id="CHEBI:29035"/>
    </ligand>
</feature>
<sequence>MNNPALSSGGRFVSDALPGILSPPARQQPDWADDGRLRRVREELAVRPPLVRPHDVRRLKTLLARVARGEAQVVQAGDCSEDPAECTAGYLARKAGLLDVLAGVMKMAACMPVLRVGRIAGQFAKPRSRPIECVNGVELPVYRGHMVNGPEPDPAVRRPDPERLLSGYDAARTAMRHLNWLGAERDTQICPPLWTSHEALLLDYELPMVRPDEHGRPVLTSTHWPWVGERTRQVEGAHVALLARIGNPVACKVGPTAEPADLLALCEALDPLREPGRLTFIARMGADAVADRLPPLVRAVRNSGHPVIWLCDPMHGNTVTTGDGLKTRLVRSVVCEISGFRRAVHMAGGIAGGLHLETTPDDVTECVIDASGLGSVGDKYTTLCDPRLNPAQAVSIVSAWQG</sequence>
<dbReference type="EC" id="2.5.1.54" evidence="4"/>
<feature type="binding site" evidence="3">
    <location>
        <position position="283"/>
    </location>
    <ligand>
        <name>phosphoenolpyruvate</name>
        <dbReference type="ChEBI" id="CHEBI:58702"/>
    </ligand>
</feature>
<organism evidence="5 6">
    <name type="scientific">Sphaerimonospora thailandensis</name>
    <dbReference type="NCBI Taxonomy" id="795644"/>
    <lineage>
        <taxon>Bacteria</taxon>
        <taxon>Bacillati</taxon>
        <taxon>Actinomycetota</taxon>
        <taxon>Actinomycetes</taxon>
        <taxon>Streptosporangiales</taxon>
        <taxon>Streptosporangiaceae</taxon>
        <taxon>Sphaerimonospora</taxon>
    </lineage>
</organism>
<evidence type="ECO:0000256" key="2">
    <source>
        <dbReference type="ARBA" id="ARBA00022679"/>
    </source>
</evidence>
<comment type="caution">
    <text evidence="5">The sequence shown here is derived from an EMBL/GenBank/DDBJ whole genome shotgun (WGS) entry which is preliminary data.</text>
</comment>
<reference evidence="5" key="1">
    <citation type="submission" date="2021-01" db="EMBL/GenBank/DDBJ databases">
        <title>Whole genome shotgun sequence of Sphaerimonospora thailandensis NBRC 107569.</title>
        <authorList>
            <person name="Komaki H."/>
            <person name="Tamura T."/>
        </authorList>
    </citation>
    <scope>NUCLEOTIDE SEQUENCE</scope>
    <source>
        <strain evidence="5">NBRC 107569</strain>
    </source>
</reference>
<keyword evidence="2 4" id="KW-0808">Transferase</keyword>
<dbReference type="AlphaFoldDB" id="A0A8J3VXK5"/>
<keyword evidence="3" id="KW-0464">Manganese</keyword>
<dbReference type="GO" id="GO:0003849">
    <property type="term" value="F:3-deoxy-7-phosphoheptulonate synthase activity"/>
    <property type="evidence" value="ECO:0007669"/>
    <property type="project" value="UniProtKB-EC"/>
</dbReference>
<keyword evidence="3" id="KW-0170">Cobalt</keyword>
<accession>A0A8J3VXK5</accession>
<dbReference type="InterPro" id="IPR002480">
    <property type="entry name" value="DAHP_synth_2"/>
</dbReference>
<keyword evidence="6" id="KW-1185">Reference proteome</keyword>
<comment type="pathway">
    <text evidence="4">Metabolic intermediate biosynthesis; chorismate biosynthesis; chorismate from D-erythrose 4-phosphate and phosphoenolpyruvate: step 1/7.</text>
</comment>
<dbReference type="GO" id="GO:0009073">
    <property type="term" value="P:aromatic amino acid family biosynthetic process"/>
    <property type="evidence" value="ECO:0007669"/>
    <property type="project" value="UniProtKB-KW"/>
</dbReference>
<dbReference type="GO" id="GO:0008652">
    <property type="term" value="P:amino acid biosynthetic process"/>
    <property type="evidence" value="ECO:0007669"/>
    <property type="project" value="UniProtKB-KW"/>
</dbReference>
<comment type="similarity">
    <text evidence="1 4">Belongs to the class-II DAHP synthase family.</text>
</comment>
<gene>
    <name evidence="5" type="ORF">Mth01_02380</name>
</gene>
<proteinExistence type="inferred from homology"/>
<comment type="cofactor">
    <cofactor evidence="3">
        <name>Mn(2+)</name>
        <dbReference type="ChEBI" id="CHEBI:29035"/>
    </cofactor>
    <cofactor evidence="3">
        <name>Co(2+)</name>
        <dbReference type="ChEBI" id="CHEBI:48828"/>
    </cofactor>
    <cofactor evidence="3">
        <name>Cd(2+)</name>
        <dbReference type="ChEBI" id="CHEBI:48775"/>
    </cofactor>
    <text evidence="3">Binds 1 divalent cation per subunit. The enzyme is active with manganese, cobalt or cadmium ions.</text>
</comment>
<dbReference type="UniPathway" id="UPA00053">
    <property type="reaction ID" value="UER00084"/>
</dbReference>
<evidence type="ECO:0000256" key="1">
    <source>
        <dbReference type="ARBA" id="ARBA00008911"/>
    </source>
</evidence>
<name>A0A8J3VXK5_9ACTN</name>
<protein>
    <recommendedName>
        <fullName evidence="4">Phospho-2-dehydro-3-deoxyheptonate aldolase</fullName>
        <ecNumber evidence="4">2.5.1.54</ecNumber>
    </recommendedName>
</protein>
<feature type="binding site" evidence="3">
    <location>
        <position position="118"/>
    </location>
    <ligand>
        <name>phosphoenolpyruvate</name>
        <dbReference type="ChEBI" id="CHEBI:58702"/>
    </ligand>
</feature>
<dbReference type="GO" id="GO:0009423">
    <property type="term" value="P:chorismate biosynthetic process"/>
    <property type="evidence" value="ECO:0007669"/>
    <property type="project" value="UniProtKB-UniPathway"/>
</dbReference>
<evidence type="ECO:0000256" key="3">
    <source>
        <dbReference type="PIRSR" id="PIRSR602480-1"/>
    </source>
</evidence>
<dbReference type="Proteomes" id="UP000610966">
    <property type="component" value="Unassembled WGS sequence"/>
</dbReference>
<evidence type="ECO:0000313" key="5">
    <source>
        <dbReference type="EMBL" id="GIH67985.1"/>
    </source>
</evidence>
<evidence type="ECO:0000256" key="4">
    <source>
        <dbReference type="RuleBase" id="RU363071"/>
    </source>
</evidence>
<feature type="binding site" evidence="3">
    <location>
        <begin position="229"/>
        <end position="230"/>
    </location>
    <ligand>
        <name>phosphoenolpyruvate</name>
        <dbReference type="ChEBI" id="CHEBI:58702"/>
    </ligand>
</feature>
<dbReference type="SUPFAM" id="SSF51569">
    <property type="entry name" value="Aldolase"/>
    <property type="match status" value="1"/>
</dbReference>
<keyword evidence="4" id="KW-0028">Amino-acid biosynthesis</keyword>
<dbReference type="PANTHER" id="PTHR21337:SF0">
    <property type="entry name" value="PHOSPHO-2-DEHYDRO-3-DEOXYHEPTONATE ALDOLASE"/>
    <property type="match status" value="1"/>
</dbReference>
<comment type="catalytic activity">
    <reaction evidence="4">
        <text>D-erythrose 4-phosphate + phosphoenolpyruvate + H2O = 7-phospho-2-dehydro-3-deoxy-D-arabino-heptonate + phosphate</text>
        <dbReference type="Rhea" id="RHEA:14717"/>
        <dbReference type="ChEBI" id="CHEBI:15377"/>
        <dbReference type="ChEBI" id="CHEBI:16897"/>
        <dbReference type="ChEBI" id="CHEBI:43474"/>
        <dbReference type="ChEBI" id="CHEBI:58394"/>
        <dbReference type="ChEBI" id="CHEBI:58702"/>
        <dbReference type="EC" id="2.5.1.54"/>
    </reaction>
</comment>
<keyword evidence="3" id="KW-0104">Cadmium</keyword>
<feature type="binding site" evidence="3">
    <location>
        <position position="79"/>
    </location>
    <ligand>
        <name>Mn(2+)</name>
        <dbReference type="ChEBI" id="CHEBI:29035"/>
    </ligand>
</feature>
<keyword evidence="4" id="KW-0057">Aromatic amino acid biosynthesis</keyword>
<dbReference type="PANTHER" id="PTHR21337">
    <property type="entry name" value="PHOSPHO-2-DEHYDRO-3-DEOXYHEPTONATE ALDOLASE 1, 2"/>
    <property type="match status" value="1"/>
</dbReference>